<dbReference type="Proteomes" id="UP000018208">
    <property type="component" value="Unassembled WGS sequence"/>
</dbReference>
<keyword evidence="1" id="KW-0812">Transmembrane</keyword>
<keyword evidence="1" id="KW-1133">Transmembrane helix</keyword>
<keyword evidence="1" id="KW-0472">Membrane</keyword>
<sequence length="235" mass="27400">MKIDVNQIIQITIDSILIIFITTISIILYLPENTSQQQVILSLSANPTFYANYIQNPTPQRYCYSKANEYYDIYICQYLNFADEHLFQKIVGPVIIQYSQFDHDTMKFEVITKNVKNKETIIIHNQDVDVNHCFNLQTVKYACVSDSKLIFVVARSHSFPQSLQHGNPIIITRIRAFPKNITLNIFLILFLFILTARYVSRVLKECPHMPQNFIYATPQVLDKRPPLNTTFRTNI</sequence>
<dbReference type="GeneID" id="94294350"/>
<evidence type="ECO:0000256" key="1">
    <source>
        <dbReference type="SAM" id="Phobius"/>
    </source>
</evidence>
<comment type="caution">
    <text evidence="2">The sequence shown here is derived from an EMBL/GenBank/DDBJ whole genome shotgun (WGS) entry which is preliminary data.</text>
</comment>
<evidence type="ECO:0008006" key="4">
    <source>
        <dbReference type="Google" id="ProtNLM"/>
    </source>
</evidence>
<accession>A0A9P8S183</accession>
<dbReference type="RefSeq" id="XP_067767752.1">
    <property type="nucleotide sequence ID" value="XM_067904270.1"/>
</dbReference>
<protein>
    <recommendedName>
        <fullName evidence="4">Transmembrane protein</fullName>
    </recommendedName>
</protein>
<reference evidence="2 3" key="1">
    <citation type="journal article" date="2014" name="PLoS Genet.">
        <title>The Genome of Spironucleus salmonicida Highlights a Fish Pathogen Adapted to Fluctuating Environments.</title>
        <authorList>
            <person name="Xu F."/>
            <person name="Jerlstrom-Hultqvist J."/>
            <person name="Einarsson E."/>
            <person name="Astvaldsson A."/>
            <person name="Svard S.G."/>
            <person name="Andersson J.O."/>
        </authorList>
    </citation>
    <scope>NUCLEOTIDE SEQUENCE [LARGE SCALE GENOMIC DNA]</scope>
    <source>
        <strain evidence="2 3">ATCC 50377</strain>
    </source>
</reference>
<dbReference type="KEGG" id="ssao:94294350"/>
<evidence type="ECO:0000313" key="2">
    <source>
        <dbReference type="EMBL" id="KAH0576979.1"/>
    </source>
</evidence>
<dbReference type="EMBL" id="AUWU02000001">
    <property type="protein sequence ID" value="KAH0576979.1"/>
    <property type="molecule type" value="Genomic_DNA"/>
</dbReference>
<gene>
    <name evidence="2" type="ORF">SS50377_20327</name>
</gene>
<organism evidence="2 3">
    <name type="scientific">Spironucleus salmonicida</name>
    <dbReference type="NCBI Taxonomy" id="348837"/>
    <lineage>
        <taxon>Eukaryota</taxon>
        <taxon>Metamonada</taxon>
        <taxon>Diplomonadida</taxon>
        <taxon>Hexamitidae</taxon>
        <taxon>Hexamitinae</taxon>
        <taxon>Spironucleus</taxon>
    </lineage>
</organism>
<evidence type="ECO:0000313" key="3">
    <source>
        <dbReference type="Proteomes" id="UP000018208"/>
    </source>
</evidence>
<feature type="transmembrane region" description="Helical" evidence="1">
    <location>
        <begin position="12"/>
        <end position="30"/>
    </location>
</feature>
<dbReference type="AlphaFoldDB" id="A0A9P8S183"/>
<feature type="transmembrane region" description="Helical" evidence="1">
    <location>
        <begin position="181"/>
        <end position="199"/>
    </location>
</feature>
<name>A0A9P8S183_9EUKA</name>
<keyword evidence="3" id="KW-1185">Reference proteome</keyword>
<proteinExistence type="predicted"/>